<dbReference type="SUPFAM" id="SSF54160">
    <property type="entry name" value="Chromo domain-like"/>
    <property type="match status" value="1"/>
</dbReference>
<dbReference type="Gene3D" id="2.40.50.40">
    <property type="match status" value="1"/>
</dbReference>
<evidence type="ECO:0000313" key="4">
    <source>
        <dbReference type="Proteomes" id="UP000186922"/>
    </source>
</evidence>
<name>A0A1D1VE79_RAMVA</name>
<accession>A0A1D1VE79</accession>
<dbReference type="PROSITE" id="PS50013">
    <property type="entry name" value="CHROMO_2"/>
    <property type="match status" value="1"/>
</dbReference>
<sequence>MLTFSQGRGYRFEPRSGKYVKQPSAKPFTHPALSDAEFQSSDENSPALEVVRTDDDVTAPFLQDETVKLTNAASPEIERIMEYRVQRQYLVQWKGETEEQATWVDEDVFPELTRMSA</sequence>
<protein>
    <recommendedName>
        <fullName evidence="2">Chromo domain-containing protein</fullName>
    </recommendedName>
</protein>
<feature type="region of interest" description="Disordered" evidence="1">
    <location>
        <begin position="1"/>
        <end position="47"/>
    </location>
</feature>
<comment type="caution">
    <text evidence="3">The sequence shown here is derived from an EMBL/GenBank/DDBJ whole genome shotgun (WGS) entry which is preliminary data.</text>
</comment>
<proteinExistence type="predicted"/>
<dbReference type="Proteomes" id="UP000186922">
    <property type="component" value="Unassembled WGS sequence"/>
</dbReference>
<keyword evidence="4" id="KW-1185">Reference proteome</keyword>
<evidence type="ECO:0000256" key="1">
    <source>
        <dbReference type="SAM" id="MobiDB-lite"/>
    </source>
</evidence>
<feature type="domain" description="Chromo" evidence="2">
    <location>
        <begin position="75"/>
        <end position="117"/>
    </location>
</feature>
<dbReference type="InterPro" id="IPR016197">
    <property type="entry name" value="Chromo-like_dom_sf"/>
</dbReference>
<gene>
    <name evidence="3" type="primary">RvY_10877-1</name>
    <name evidence="3" type="synonym">RvY_10877.1</name>
    <name evidence="3" type="ORF">RvY_10877</name>
</gene>
<dbReference type="InterPro" id="IPR000953">
    <property type="entry name" value="Chromo/chromo_shadow_dom"/>
</dbReference>
<dbReference type="AlphaFoldDB" id="A0A1D1VE79"/>
<reference evidence="3 4" key="1">
    <citation type="journal article" date="2016" name="Nat. Commun.">
        <title>Extremotolerant tardigrade genome and improved radiotolerance of human cultured cells by tardigrade-unique protein.</title>
        <authorList>
            <person name="Hashimoto T."/>
            <person name="Horikawa D.D."/>
            <person name="Saito Y."/>
            <person name="Kuwahara H."/>
            <person name="Kozuka-Hata H."/>
            <person name="Shin-I T."/>
            <person name="Minakuchi Y."/>
            <person name="Ohishi K."/>
            <person name="Motoyama A."/>
            <person name="Aizu T."/>
            <person name="Enomoto A."/>
            <person name="Kondo K."/>
            <person name="Tanaka S."/>
            <person name="Hara Y."/>
            <person name="Koshikawa S."/>
            <person name="Sagara H."/>
            <person name="Miura T."/>
            <person name="Yokobori S."/>
            <person name="Miyagawa K."/>
            <person name="Suzuki Y."/>
            <person name="Kubo T."/>
            <person name="Oyama M."/>
            <person name="Kohara Y."/>
            <person name="Fujiyama A."/>
            <person name="Arakawa K."/>
            <person name="Katayama T."/>
            <person name="Toyoda A."/>
            <person name="Kunieda T."/>
        </authorList>
    </citation>
    <scope>NUCLEOTIDE SEQUENCE [LARGE SCALE GENOMIC DNA]</scope>
    <source>
        <strain evidence="3 4">YOKOZUNA-1</strain>
    </source>
</reference>
<organism evidence="3 4">
    <name type="scientific">Ramazzottius varieornatus</name>
    <name type="common">Water bear</name>
    <name type="synonym">Tardigrade</name>
    <dbReference type="NCBI Taxonomy" id="947166"/>
    <lineage>
        <taxon>Eukaryota</taxon>
        <taxon>Metazoa</taxon>
        <taxon>Ecdysozoa</taxon>
        <taxon>Tardigrada</taxon>
        <taxon>Eutardigrada</taxon>
        <taxon>Parachela</taxon>
        <taxon>Hypsibioidea</taxon>
        <taxon>Ramazzottiidae</taxon>
        <taxon>Ramazzottius</taxon>
    </lineage>
</organism>
<dbReference type="EMBL" id="BDGG01000005">
    <property type="protein sequence ID" value="GAU99946.1"/>
    <property type="molecule type" value="Genomic_DNA"/>
</dbReference>
<evidence type="ECO:0000259" key="2">
    <source>
        <dbReference type="PROSITE" id="PS50013"/>
    </source>
</evidence>
<dbReference type="CDD" id="cd00024">
    <property type="entry name" value="CD_CSD"/>
    <property type="match status" value="1"/>
</dbReference>
<evidence type="ECO:0000313" key="3">
    <source>
        <dbReference type="EMBL" id="GAU99946.1"/>
    </source>
</evidence>